<organism evidence="1 2">
    <name type="scientific">Megaselia scalaris</name>
    <name type="common">Humpbacked fly</name>
    <name type="synonym">Phora scalaris</name>
    <dbReference type="NCBI Taxonomy" id="36166"/>
    <lineage>
        <taxon>Eukaryota</taxon>
        <taxon>Metazoa</taxon>
        <taxon>Ecdysozoa</taxon>
        <taxon>Arthropoda</taxon>
        <taxon>Hexapoda</taxon>
        <taxon>Insecta</taxon>
        <taxon>Pterygota</taxon>
        <taxon>Neoptera</taxon>
        <taxon>Endopterygota</taxon>
        <taxon>Diptera</taxon>
        <taxon>Brachycera</taxon>
        <taxon>Muscomorpha</taxon>
        <taxon>Platypezoidea</taxon>
        <taxon>Phoridae</taxon>
        <taxon>Megaseliini</taxon>
        <taxon>Megaselia</taxon>
    </lineage>
</organism>
<proteinExistence type="predicted"/>
<keyword evidence="2" id="KW-1185">Reference proteome</keyword>
<dbReference type="EnsemblMetazoa" id="MESCA001994-RA">
    <property type="protein sequence ID" value="MESCA001994-PA"/>
    <property type="gene ID" value="MESCA001994"/>
</dbReference>
<dbReference type="EMBL" id="CAQQ02117005">
    <property type="status" value="NOT_ANNOTATED_CDS"/>
    <property type="molecule type" value="Genomic_DNA"/>
</dbReference>
<dbReference type="HOGENOM" id="CLU_2375162_0_0_1"/>
<evidence type="ECO:0000313" key="1">
    <source>
        <dbReference type="EnsemblMetazoa" id="MESCA001994-PA"/>
    </source>
</evidence>
<reference evidence="2" key="1">
    <citation type="submission" date="2013-02" db="EMBL/GenBank/DDBJ databases">
        <authorList>
            <person name="Hughes D."/>
        </authorList>
    </citation>
    <scope>NUCLEOTIDE SEQUENCE</scope>
    <source>
        <strain>Durham</strain>
        <strain evidence="2">NC isolate 2 -- Noor lab</strain>
    </source>
</reference>
<evidence type="ECO:0000313" key="2">
    <source>
        <dbReference type="Proteomes" id="UP000015102"/>
    </source>
</evidence>
<accession>T1GF63</accession>
<dbReference type="Proteomes" id="UP000015102">
    <property type="component" value="Unassembled WGS sequence"/>
</dbReference>
<name>T1GF63_MEGSC</name>
<dbReference type="AlphaFoldDB" id="T1GF63"/>
<protein>
    <submittedName>
        <fullName evidence="1">Uncharacterized protein</fullName>
    </submittedName>
</protein>
<dbReference type="EMBL" id="CAQQ02117006">
    <property type="status" value="NOT_ANNOTATED_CDS"/>
    <property type="molecule type" value="Genomic_DNA"/>
</dbReference>
<reference evidence="1" key="2">
    <citation type="submission" date="2015-06" db="UniProtKB">
        <authorList>
            <consortium name="EnsemblMetazoa"/>
        </authorList>
    </citation>
    <scope>IDENTIFICATION</scope>
</reference>
<sequence>MEMTSSGSGSGWYFLIFNRVRRRALNSSLATKSHRSGEISPPCDVPLLTADITIAISEITILEILILFTHTTCESQYDSMSRKAVNEYSFLLKVL</sequence>